<reference evidence="2" key="1">
    <citation type="submission" date="2022-11" db="UniProtKB">
        <authorList>
            <consortium name="WormBaseParasite"/>
        </authorList>
    </citation>
    <scope>IDENTIFICATION</scope>
</reference>
<dbReference type="WBParaSite" id="PgR010_g139_t01">
    <property type="protein sequence ID" value="PgR010_g139_t01"/>
    <property type="gene ID" value="PgR010_g139"/>
</dbReference>
<keyword evidence="1" id="KW-1185">Reference proteome</keyword>
<evidence type="ECO:0000313" key="1">
    <source>
        <dbReference type="Proteomes" id="UP000887569"/>
    </source>
</evidence>
<evidence type="ECO:0000313" key="2">
    <source>
        <dbReference type="WBParaSite" id="PgR010_g139_t01"/>
    </source>
</evidence>
<dbReference type="Proteomes" id="UP000887569">
    <property type="component" value="Unplaced"/>
</dbReference>
<name>A0A915APH1_PARUN</name>
<accession>A0A915APH1</accession>
<dbReference type="AlphaFoldDB" id="A0A915APH1"/>
<sequence>KMASHKCDYLFSYLLLSSDRRDYIIAEEAFAMAIEGCLEPRRFYHVGYSWVACIKAFQKALIFKCLELSGRRRLNRLEAEVSPVCLNPHPHLLGILPERCTVKTKRNLITM</sequence>
<proteinExistence type="predicted"/>
<organism evidence="1 2">
    <name type="scientific">Parascaris univalens</name>
    <name type="common">Nematode worm</name>
    <dbReference type="NCBI Taxonomy" id="6257"/>
    <lineage>
        <taxon>Eukaryota</taxon>
        <taxon>Metazoa</taxon>
        <taxon>Ecdysozoa</taxon>
        <taxon>Nematoda</taxon>
        <taxon>Chromadorea</taxon>
        <taxon>Rhabditida</taxon>
        <taxon>Spirurina</taxon>
        <taxon>Ascaridomorpha</taxon>
        <taxon>Ascaridoidea</taxon>
        <taxon>Ascarididae</taxon>
        <taxon>Parascaris</taxon>
    </lineage>
</organism>
<protein>
    <submittedName>
        <fullName evidence="2">Uncharacterized protein</fullName>
    </submittedName>
</protein>